<dbReference type="GO" id="GO:0015074">
    <property type="term" value="P:DNA integration"/>
    <property type="evidence" value="ECO:0007669"/>
    <property type="project" value="InterPro"/>
</dbReference>
<dbReference type="GO" id="GO:0003677">
    <property type="term" value="F:DNA binding"/>
    <property type="evidence" value="ECO:0007669"/>
    <property type="project" value="UniProtKB-KW"/>
</dbReference>
<evidence type="ECO:0000313" key="3">
    <source>
        <dbReference type="EMBL" id="KAF4648552.1"/>
    </source>
</evidence>
<dbReference type="Proteomes" id="UP000591131">
    <property type="component" value="Unassembled WGS sequence"/>
</dbReference>
<comment type="caution">
    <text evidence="3">The sequence shown here is derived from an EMBL/GenBank/DDBJ whole genome shotgun (WGS) entry which is preliminary data.</text>
</comment>
<organism evidence="3 4">
    <name type="scientific">Perkinsus chesapeaki</name>
    <name type="common">Clam parasite</name>
    <name type="synonym">Perkinsus andrewsi</name>
    <dbReference type="NCBI Taxonomy" id="330153"/>
    <lineage>
        <taxon>Eukaryota</taxon>
        <taxon>Sar</taxon>
        <taxon>Alveolata</taxon>
        <taxon>Perkinsozoa</taxon>
        <taxon>Perkinsea</taxon>
        <taxon>Perkinsida</taxon>
        <taxon>Perkinsidae</taxon>
        <taxon>Perkinsus</taxon>
    </lineage>
</organism>
<dbReference type="SUPFAM" id="SSF47823">
    <property type="entry name" value="lambda integrase-like, N-terminal domain"/>
    <property type="match status" value="1"/>
</dbReference>
<dbReference type="PANTHER" id="PTHR34605:SF4">
    <property type="entry name" value="DNA ADENINE METHYLTRANSFERASE"/>
    <property type="match status" value="1"/>
</dbReference>
<proteinExistence type="predicted"/>
<dbReference type="InterPro" id="IPR010998">
    <property type="entry name" value="Integrase_recombinase_N"/>
</dbReference>
<keyword evidence="4" id="KW-1185">Reference proteome</keyword>
<evidence type="ECO:0000256" key="1">
    <source>
        <dbReference type="ARBA" id="ARBA00023125"/>
    </source>
</evidence>
<evidence type="ECO:0000256" key="2">
    <source>
        <dbReference type="ARBA" id="ARBA00023172"/>
    </source>
</evidence>
<evidence type="ECO:0008006" key="5">
    <source>
        <dbReference type="Google" id="ProtNLM"/>
    </source>
</evidence>
<dbReference type="InterPro" id="IPR052925">
    <property type="entry name" value="Phage_Integrase-like_Recomb"/>
</dbReference>
<dbReference type="OrthoDB" id="419040at2759"/>
<dbReference type="Gene3D" id="1.10.443.10">
    <property type="entry name" value="Intergrase catalytic core"/>
    <property type="match status" value="1"/>
</dbReference>
<reference evidence="3 4" key="1">
    <citation type="submission" date="2020-04" db="EMBL/GenBank/DDBJ databases">
        <title>Perkinsus chesapeaki whole genome sequence.</title>
        <authorList>
            <person name="Bogema D.R."/>
        </authorList>
    </citation>
    <scope>NUCLEOTIDE SEQUENCE [LARGE SCALE GENOMIC DNA]</scope>
    <source>
        <strain evidence="3">ATCC PRA-425</strain>
    </source>
</reference>
<dbReference type="AlphaFoldDB" id="A0A7J6KNZ1"/>
<dbReference type="Gene3D" id="1.10.150.130">
    <property type="match status" value="1"/>
</dbReference>
<dbReference type="GO" id="GO:0006310">
    <property type="term" value="P:DNA recombination"/>
    <property type="evidence" value="ECO:0007669"/>
    <property type="project" value="UniProtKB-KW"/>
</dbReference>
<name>A0A7J6KNZ1_PERCH</name>
<gene>
    <name evidence="3" type="ORF">FOL47_003080</name>
</gene>
<keyword evidence="2" id="KW-0233">DNA recombination</keyword>
<dbReference type="InterPro" id="IPR011010">
    <property type="entry name" value="DNA_brk_join_enz"/>
</dbReference>
<sequence>DQRVCTILLKSGFYNWEEVVSEVSEDDITAFATTDLRDSLIRLWGQARSGSLRGPIWDHLISTAIVLQRKLTALSALQAGGYRPRQVPGWLMAQAETRGAASILRDLADSVGSLRYNCVAVNSLKQYATGFRCYLKFAASVLKLDAVKCSAGAELLPARDDIVSLWLSTFTNQDTAKCYLTHLRKWHDWLDLEKAWDSVAVRQTAQGLSKNPRASPAEKPRVSLYMLREMTKLAISRGLIDFSLAAILGYHFLLRIPSELLVARVSQLSVGEVSGEVALSIPKRKNLPAGDRQVRSCCCKTDSLTCPVEASKVLLERRASRDPEKDQLFPLLSYRAFLFILRTTLSSMKVKDAEYYGSHSLRRGAASDLAKSGSSFQQICALGSWRSRVPASVYVDLAEVQKLASSHFMSLLEESDSEAEVE</sequence>
<keyword evidence="1" id="KW-0238">DNA-binding</keyword>
<dbReference type="PANTHER" id="PTHR34605">
    <property type="entry name" value="PHAGE_INTEGRASE DOMAIN-CONTAINING PROTEIN"/>
    <property type="match status" value="1"/>
</dbReference>
<feature type="non-terminal residue" evidence="3">
    <location>
        <position position="1"/>
    </location>
</feature>
<dbReference type="SUPFAM" id="SSF56349">
    <property type="entry name" value="DNA breaking-rejoining enzymes"/>
    <property type="match status" value="1"/>
</dbReference>
<protein>
    <recommendedName>
        <fullName evidence="5">Tyr recombinase domain-containing protein</fullName>
    </recommendedName>
</protein>
<accession>A0A7J6KNZ1</accession>
<evidence type="ECO:0000313" key="4">
    <source>
        <dbReference type="Proteomes" id="UP000591131"/>
    </source>
</evidence>
<dbReference type="EMBL" id="JAAPAO010001926">
    <property type="protein sequence ID" value="KAF4648552.1"/>
    <property type="molecule type" value="Genomic_DNA"/>
</dbReference>
<dbReference type="InterPro" id="IPR013762">
    <property type="entry name" value="Integrase-like_cat_sf"/>
</dbReference>